<protein>
    <recommendedName>
        <fullName evidence="4">Outer membrane protein assembly factor BamE</fullName>
    </recommendedName>
</protein>
<gene>
    <name evidence="4" type="primary">bamE</name>
    <name evidence="6" type="ORF">CWE15_01230</name>
</gene>
<feature type="domain" description="Outer membrane protein assembly factor BamE" evidence="5">
    <location>
        <begin position="31"/>
        <end position="98"/>
    </location>
</feature>
<evidence type="ECO:0000256" key="2">
    <source>
        <dbReference type="ARBA" id="ARBA00023136"/>
    </source>
</evidence>
<proteinExistence type="inferred from homology"/>
<dbReference type="PANTHER" id="PTHR37482:SF1">
    <property type="entry name" value="OUTER MEMBRANE PROTEIN ASSEMBLY FACTOR BAME"/>
    <property type="match status" value="1"/>
</dbReference>
<comment type="caution">
    <text evidence="6">The sequence shown here is derived from an EMBL/GenBank/DDBJ whole genome shotgun (WGS) entry which is preliminary data.</text>
</comment>
<keyword evidence="4" id="KW-0449">Lipoprotein</keyword>
<dbReference type="PANTHER" id="PTHR37482">
    <property type="entry name" value="OUTER MEMBRANE PROTEIN ASSEMBLY FACTOR BAME"/>
    <property type="match status" value="1"/>
</dbReference>
<dbReference type="GO" id="GO:0043165">
    <property type="term" value="P:Gram-negative-bacterium-type cell outer membrane assembly"/>
    <property type="evidence" value="ECO:0007669"/>
    <property type="project" value="UniProtKB-UniRule"/>
</dbReference>
<dbReference type="GO" id="GO:0051205">
    <property type="term" value="P:protein insertion into membrane"/>
    <property type="evidence" value="ECO:0007669"/>
    <property type="project" value="UniProtKB-UniRule"/>
</dbReference>
<evidence type="ECO:0000313" key="6">
    <source>
        <dbReference type="EMBL" id="RUO43849.1"/>
    </source>
</evidence>
<sequence length="115" mass="13215">MRLIGILVLTLALTACSAFSSLVYRIDIPQGNYIEQKDVDKLRIGMTQEQVEYVLGTPVADNAFRGDVWHYVYRLKPGRGDIVTRELVIYFNNQKVQRLEGDFDIPEEFYTPLDA</sequence>
<dbReference type="GO" id="GO:1990063">
    <property type="term" value="C:Bam protein complex"/>
    <property type="evidence" value="ECO:0007669"/>
    <property type="project" value="TreeGrafter"/>
</dbReference>
<dbReference type="InterPro" id="IPR007450">
    <property type="entry name" value="BamE_dom"/>
</dbReference>
<dbReference type="OrthoDB" id="9808250at2"/>
<keyword evidence="1 4" id="KW-0732">Signal</keyword>
<dbReference type="HAMAP" id="MF_00925">
    <property type="entry name" value="OM_assembly_BamE"/>
    <property type="match status" value="1"/>
</dbReference>
<dbReference type="RefSeq" id="WP_126756237.1">
    <property type="nucleotide sequence ID" value="NZ_PIPQ01000001.1"/>
</dbReference>
<evidence type="ECO:0000256" key="1">
    <source>
        <dbReference type="ARBA" id="ARBA00022729"/>
    </source>
</evidence>
<keyword evidence="2 4" id="KW-0472">Membrane</keyword>
<dbReference type="GO" id="GO:0030674">
    <property type="term" value="F:protein-macromolecule adaptor activity"/>
    <property type="evidence" value="ECO:0007669"/>
    <property type="project" value="TreeGrafter"/>
</dbReference>
<evidence type="ECO:0000313" key="7">
    <source>
        <dbReference type="Proteomes" id="UP000286976"/>
    </source>
</evidence>
<keyword evidence="3 4" id="KW-0998">Cell outer membrane</keyword>
<keyword evidence="7" id="KW-1185">Reference proteome</keyword>
<evidence type="ECO:0000259" key="5">
    <source>
        <dbReference type="Pfam" id="PF04355"/>
    </source>
</evidence>
<dbReference type="InterPro" id="IPR026592">
    <property type="entry name" value="BamE"/>
</dbReference>
<dbReference type="Gene3D" id="3.30.1450.10">
    <property type="match status" value="1"/>
</dbReference>
<comment type="subunit">
    <text evidence="4">Part of the Bam complex.</text>
</comment>
<organism evidence="6 7">
    <name type="scientific">Aliidiomarina taiwanensis</name>
    <dbReference type="NCBI Taxonomy" id="946228"/>
    <lineage>
        <taxon>Bacteria</taxon>
        <taxon>Pseudomonadati</taxon>
        <taxon>Pseudomonadota</taxon>
        <taxon>Gammaproteobacteria</taxon>
        <taxon>Alteromonadales</taxon>
        <taxon>Idiomarinaceae</taxon>
        <taxon>Aliidiomarina</taxon>
    </lineage>
</organism>
<name>A0A432X911_9GAMM</name>
<dbReference type="PROSITE" id="PS51257">
    <property type="entry name" value="PROKAR_LIPOPROTEIN"/>
    <property type="match status" value="1"/>
</dbReference>
<comment type="subcellular location">
    <subcellularLocation>
        <location evidence="4">Cell outer membrane</location>
        <topology evidence="4">Lipid-anchor</topology>
    </subcellularLocation>
</comment>
<dbReference type="Pfam" id="PF04355">
    <property type="entry name" value="BamE"/>
    <property type="match status" value="1"/>
</dbReference>
<dbReference type="Proteomes" id="UP000286976">
    <property type="component" value="Unassembled WGS sequence"/>
</dbReference>
<reference evidence="6 7" key="1">
    <citation type="journal article" date="2011" name="Front. Microbiol.">
        <title>Genomic signatures of strain selection and enhancement in Bacillus atrophaeus var. globigii, a historical biowarfare simulant.</title>
        <authorList>
            <person name="Gibbons H.S."/>
            <person name="Broomall S.M."/>
            <person name="McNew L.A."/>
            <person name="Daligault H."/>
            <person name="Chapman C."/>
            <person name="Bruce D."/>
            <person name="Karavis M."/>
            <person name="Krepps M."/>
            <person name="McGregor P.A."/>
            <person name="Hong C."/>
            <person name="Park K.H."/>
            <person name="Akmal A."/>
            <person name="Feldman A."/>
            <person name="Lin J.S."/>
            <person name="Chang W.E."/>
            <person name="Higgs B.W."/>
            <person name="Demirev P."/>
            <person name="Lindquist J."/>
            <person name="Liem A."/>
            <person name="Fochler E."/>
            <person name="Read T.D."/>
            <person name="Tapia R."/>
            <person name="Johnson S."/>
            <person name="Bishop-Lilly K.A."/>
            <person name="Detter C."/>
            <person name="Han C."/>
            <person name="Sozhamannan S."/>
            <person name="Rosenzweig C.N."/>
            <person name="Skowronski E.W."/>
        </authorList>
    </citation>
    <scope>NUCLEOTIDE SEQUENCE [LARGE SCALE GENOMIC DNA]</scope>
    <source>
        <strain evidence="6 7">AIT1</strain>
    </source>
</reference>
<dbReference type="InterPro" id="IPR037873">
    <property type="entry name" value="BamE-like"/>
</dbReference>
<accession>A0A432X911</accession>
<evidence type="ECO:0000256" key="4">
    <source>
        <dbReference type="HAMAP-Rule" id="MF_00925"/>
    </source>
</evidence>
<keyword evidence="4" id="KW-0564">Palmitate</keyword>
<dbReference type="AlphaFoldDB" id="A0A432X911"/>
<comment type="similarity">
    <text evidence="4">Belongs to the BamE family.</text>
</comment>
<comment type="function">
    <text evidence="4">Part of the outer membrane protein assembly complex, which is involved in assembly and insertion of beta-barrel proteins into the outer membrane.</text>
</comment>
<dbReference type="EMBL" id="PIPQ01000001">
    <property type="protein sequence ID" value="RUO43849.1"/>
    <property type="molecule type" value="Genomic_DNA"/>
</dbReference>
<evidence type="ECO:0000256" key="3">
    <source>
        <dbReference type="ARBA" id="ARBA00023237"/>
    </source>
</evidence>